<proteinExistence type="predicted"/>
<organism evidence="7 8">
    <name type="scientific">Coccomyxa subellipsoidea</name>
    <dbReference type="NCBI Taxonomy" id="248742"/>
    <lineage>
        <taxon>Eukaryota</taxon>
        <taxon>Viridiplantae</taxon>
        <taxon>Chlorophyta</taxon>
        <taxon>core chlorophytes</taxon>
        <taxon>Trebouxiophyceae</taxon>
        <taxon>Trebouxiophyceae incertae sedis</taxon>
        <taxon>Coccomyxaceae</taxon>
        <taxon>Coccomyxa</taxon>
    </lineage>
</organism>
<feature type="domain" description="THUMP" evidence="5">
    <location>
        <begin position="127"/>
        <end position="203"/>
    </location>
</feature>
<dbReference type="EMBL" id="JALJOT010000008">
    <property type="protein sequence ID" value="KAK9908246.1"/>
    <property type="molecule type" value="Genomic_DNA"/>
</dbReference>
<dbReference type="InterPro" id="IPR004114">
    <property type="entry name" value="THUMP_dom"/>
</dbReference>
<evidence type="ECO:0000313" key="8">
    <source>
        <dbReference type="Proteomes" id="UP001491310"/>
    </source>
</evidence>
<accession>A0ABR2YMV8</accession>
<feature type="domain" description="RlmL ferredoxin-like" evidence="6">
    <location>
        <begin position="44"/>
        <end position="102"/>
    </location>
</feature>
<dbReference type="CDD" id="cd11715">
    <property type="entry name" value="THUMP_AdoMetMT"/>
    <property type="match status" value="1"/>
</dbReference>
<dbReference type="InterPro" id="IPR054170">
    <property type="entry name" value="RlmL_1st"/>
</dbReference>
<evidence type="ECO:0000256" key="2">
    <source>
        <dbReference type="ARBA" id="ARBA00022679"/>
    </source>
</evidence>
<dbReference type="PROSITE" id="PS01261">
    <property type="entry name" value="UPF0020"/>
    <property type="match status" value="1"/>
</dbReference>
<dbReference type="InterPro" id="IPR029063">
    <property type="entry name" value="SAM-dependent_MTases_sf"/>
</dbReference>
<feature type="compositionally biased region" description="Basic and acidic residues" evidence="3">
    <location>
        <begin position="20"/>
        <end position="33"/>
    </location>
</feature>
<evidence type="ECO:0000259" key="4">
    <source>
        <dbReference type="Pfam" id="PF01170"/>
    </source>
</evidence>
<dbReference type="Pfam" id="PF22020">
    <property type="entry name" value="RlmL_1st"/>
    <property type="match status" value="1"/>
</dbReference>
<keyword evidence="2" id="KW-0808">Transferase</keyword>
<evidence type="ECO:0000259" key="6">
    <source>
        <dbReference type="Pfam" id="PF22020"/>
    </source>
</evidence>
<dbReference type="Proteomes" id="UP001491310">
    <property type="component" value="Unassembled WGS sequence"/>
</dbReference>
<dbReference type="InterPro" id="IPR000241">
    <property type="entry name" value="RlmKL-like_Mtase"/>
</dbReference>
<dbReference type="Gene3D" id="3.40.50.150">
    <property type="entry name" value="Vaccinia Virus protein VP39"/>
    <property type="match status" value="1"/>
</dbReference>
<dbReference type="Pfam" id="PF02926">
    <property type="entry name" value="THUMP"/>
    <property type="match status" value="1"/>
</dbReference>
<feature type="region of interest" description="Disordered" evidence="3">
    <location>
        <begin position="1"/>
        <end position="33"/>
    </location>
</feature>
<evidence type="ECO:0000313" key="7">
    <source>
        <dbReference type="EMBL" id="KAK9908246.1"/>
    </source>
</evidence>
<feature type="domain" description="Ribosomal RNA large subunit methyltransferase K/L-like methyltransferase" evidence="4">
    <location>
        <begin position="214"/>
        <end position="369"/>
    </location>
</feature>
<dbReference type="Pfam" id="PF01170">
    <property type="entry name" value="UPF0020"/>
    <property type="match status" value="1"/>
</dbReference>
<comment type="caution">
    <text evidence="7">The sequence shown here is derived from an EMBL/GenBank/DDBJ whole genome shotgun (WGS) entry which is preliminary data.</text>
</comment>
<name>A0ABR2YMV8_9CHLO</name>
<sequence length="469" mass="51346">MLRGRESSPLVTQAQRQSHPTRENQDPSASDWRRDGLFERGKFQFYATCHPGLEEVVATEISAPEIGGFDVRPGKAGVSFRGHSLEVGYRANLWLRAAIRLLVHVAEGPLDGRQPGGDELYRFFRTNVDWPSLLRPGQTFSVQARVRDCTDIPSSLLVQIRARDAICDAIRDSGREKPQPPTAFAPADLPLYAALWRDHITLYRDMSGDSLHRRGYRSAMHKASLNEAAAAGCLALAGWPRAAAAGKVLADPMCGSGTFLIEAALMATHSAPGLYRRRWPFESWPDFDAAAWKRCVADAKGACRSWKGTLLGNDVHSGALSLAAKDVGNAGLSKLVQLTHGPCSQWRPAKRPDMVTTNPPWGNRLMSADQGGPAARQTEGVDGAGSEADLEAAWTDLGFFLKGECPEADVAVLSGNKHITSLLRMKADRRFPMTVGGVDCRLIKYKVLPPKPAGFDNNMDRARHEKRLF</sequence>
<feature type="compositionally biased region" description="Polar residues" evidence="3">
    <location>
        <begin position="9"/>
        <end position="18"/>
    </location>
</feature>
<keyword evidence="8" id="KW-1185">Reference proteome</keyword>
<dbReference type="SUPFAM" id="SSF53335">
    <property type="entry name" value="S-adenosyl-L-methionine-dependent methyltransferases"/>
    <property type="match status" value="1"/>
</dbReference>
<dbReference type="PANTHER" id="PTHR47313">
    <property type="entry name" value="RIBOSOMAL RNA LARGE SUBUNIT METHYLTRANSFERASE K/L"/>
    <property type="match status" value="1"/>
</dbReference>
<evidence type="ECO:0000256" key="3">
    <source>
        <dbReference type="SAM" id="MobiDB-lite"/>
    </source>
</evidence>
<keyword evidence="1" id="KW-0489">Methyltransferase</keyword>
<evidence type="ECO:0000256" key="1">
    <source>
        <dbReference type="ARBA" id="ARBA00022603"/>
    </source>
</evidence>
<dbReference type="PANTHER" id="PTHR47313:SF1">
    <property type="entry name" value="RIBOSOMAL RNA LARGE SUBUNIT METHYLTRANSFERASE K_L"/>
    <property type="match status" value="1"/>
</dbReference>
<dbReference type="Gene3D" id="3.30.2130.30">
    <property type="match status" value="1"/>
</dbReference>
<protein>
    <submittedName>
        <fullName evidence="7">Uncharacterized protein</fullName>
    </submittedName>
</protein>
<reference evidence="7 8" key="1">
    <citation type="journal article" date="2024" name="Nat. Commun.">
        <title>Phylogenomics reveals the evolutionary origins of lichenization in chlorophyte algae.</title>
        <authorList>
            <person name="Puginier C."/>
            <person name="Libourel C."/>
            <person name="Otte J."/>
            <person name="Skaloud P."/>
            <person name="Haon M."/>
            <person name="Grisel S."/>
            <person name="Petersen M."/>
            <person name="Berrin J.G."/>
            <person name="Delaux P.M."/>
            <person name="Dal Grande F."/>
            <person name="Keller J."/>
        </authorList>
    </citation>
    <scope>NUCLEOTIDE SEQUENCE [LARGE SCALE GENOMIC DNA]</scope>
    <source>
        <strain evidence="7 8">SAG 216-7</strain>
    </source>
</reference>
<gene>
    <name evidence="7" type="ORF">WJX75_004747</name>
</gene>
<dbReference type="InterPro" id="IPR053943">
    <property type="entry name" value="RlmKL-like_Mtase_CS"/>
</dbReference>
<evidence type="ECO:0000259" key="5">
    <source>
        <dbReference type="Pfam" id="PF02926"/>
    </source>
</evidence>